<dbReference type="EMBL" id="QGKW02002228">
    <property type="protein sequence ID" value="KAF2536346.1"/>
    <property type="molecule type" value="Genomic_DNA"/>
</dbReference>
<dbReference type="InterPro" id="IPR012340">
    <property type="entry name" value="NA-bd_OB-fold"/>
</dbReference>
<feature type="compositionally biased region" description="Polar residues" evidence="1">
    <location>
        <begin position="386"/>
        <end position="401"/>
    </location>
</feature>
<comment type="caution">
    <text evidence="2">The sequence shown here is derived from an EMBL/GenBank/DDBJ whole genome shotgun (WGS) entry which is preliminary data.</text>
</comment>
<proteinExistence type="predicted"/>
<feature type="compositionally biased region" description="Polar residues" evidence="1">
    <location>
        <begin position="443"/>
        <end position="461"/>
    </location>
</feature>
<feature type="region of interest" description="Disordered" evidence="1">
    <location>
        <begin position="386"/>
        <end position="414"/>
    </location>
</feature>
<dbReference type="Proteomes" id="UP000712281">
    <property type="component" value="Unassembled WGS sequence"/>
</dbReference>
<evidence type="ECO:0000313" key="2">
    <source>
        <dbReference type="EMBL" id="KAF2536346.1"/>
    </source>
</evidence>
<feature type="region of interest" description="Disordered" evidence="1">
    <location>
        <begin position="439"/>
        <end position="461"/>
    </location>
</feature>
<reference evidence="2" key="1">
    <citation type="submission" date="2019-12" db="EMBL/GenBank/DDBJ databases">
        <title>Genome sequencing and annotation of Brassica cretica.</title>
        <authorList>
            <person name="Studholme D.J."/>
            <person name="Sarris P.F."/>
        </authorList>
    </citation>
    <scope>NUCLEOTIDE SEQUENCE</scope>
    <source>
        <strain evidence="2">PFS-001/15</strain>
        <tissue evidence="2">Leaf</tissue>
    </source>
</reference>
<dbReference type="Gene3D" id="2.40.50.140">
    <property type="entry name" value="Nucleic acid-binding proteins"/>
    <property type="match status" value="1"/>
</dbReference>
<sequence>MPALVRVWKSSYQTKSLQALQTNAAHVQDHFINQTVIKPSDFQNDDMFLSLAEFDSVMSGKLDNDILIDMESHREEAQFVVVVCLIRFAKIGAFRGNLQVSNSFDSSQFVFNPNIKEAKDLREAFKFNDDSMSIVETSEDGKDIVTQANSGTGQKLSNWKEYEDKKLSELLGCTQVEKCKVVATIYAIDTDYAWKRKPANDENDNSQARSQKTNSSLGVVFEDVTNISRIQDNEFRLEISPTKKNRLHRNVGSTSLGMLKNRIRQTPRNLTSSIIQHGIESQISLKNPTKSATWGYNDTTTSEDQGRILTSNSEVATPLRRPLGYQRKISHIQDNNMAPISIENTPPSNQSIPFKSTFRRVLKDITNTPQSVGFGSQVVQNRTIPSPMYGTNSQSPYVASTNKRRGEFHSPPQERNRFISSTESGILCTPGVLSSSRYERFSSDQGKTSSQYQNSTINSRRSNYETTVIEPKRLFGIDDVNSGEDVVEG</sequence>
<protein>
    <submittedName>
        <fullName evidence="2">Uncharacterized protein</fullName>
    </submittedName>
</protein>
<accession>A0A8S9FV92</accession>
<feature type="compositionally biased region" description="Basic and acidic residues" evidence="1">
    <location>
        <begin position="404"/>
        <end position="414"/>
    </location>
</feature>
<dbReference type="AlphaFoldDB" id="A0A8S9FV92"/>
<name>A0A8S9FV92_BRACR</name>
<organism evidence="2 3">
    <name type="scientific">Brassica cretica</name>
    <name type="common">Mustard</name>
    <dbReference type="NCBI Taxonomy" id="69181"/>
    <lineage>
        <taxon>Eukaryota</taxon>
        <taxon>Viridiplantae</taxon>
        <taxon>Streptophyta</taxon>
        <taxon>Embryophyta</taxon>
        <taxon>Tracheophyta</taxon>
        <taxon>Spermatophyta</taxon>
        <taxon>Magnoliopsida</taxon>
        <taxon>eudicotyledons</taxon>
        <taxon>Gunneridae</taxon>
        <taxon>Pentapetalae</taxon>
        <taxon>rosids</taxon>
        <taxon>malvids</taxon>
        <taxon>Brassicales</taxon>
        <taxon>Brassicaceae</taxon>
        <taxon>Brassiceae</taxon>
        <taxon>Brassica</taxon>
    </lineage>
</organism>
<evidence type="ECO:0000256" key="1">
    <source>
        <dbReference type="SAM" id="MobiDB-lite"/>
    </source>
</evidence>
<gene>
    <name evidence="2" type="ORF">F2Q68_00021291</name>
</gene>
<evidence type="ECO:0000313" key="3">
    <source>
        <dbReference type="Proteomes" id="UP000712281"/>
    </source>
</evidence>